<dbReference type="Proteomes" id="UP000826656">
    <property type="component" value="Unassembled WGS sequence"/>
</dbReference>
<accession>A0ABQ7UH52</accession>
<evidence type="ECO:0000313" key="2">
    <source>
        <dbReference type="Proteomes" id="UP000826656"/>
    </source>
</evidence>
<dbReference type="EMBL" id="JAIVGD010000019">
    <property type="protein sequence ID" value="KAH0748951.1"/>
    <property type="molecule type" value="Genomic_DNA"/>
</dbReference>
<sequence length="98" mass="11067">MMMNAETVLRRKTEKKIAILPLDDEGRTENLLSSEYPLQNVISRVEDDEDCSLHHLNVSGCHQIGDALNSVAWMRVFSSTEHYLNFDRIGGYGLGGTR</sequence>
<proteinExistence type="predicted"/>
<name>A0ABQ7UH52_SOLTU</name>
<comment type="caution">
    <text evidence="1">The sequence shown here is derived from an EMBL/GenBank/DDBJ whole genome shotgun (WGS) entry which is preliminary data.</text>
</comment>
<gene>
    <name evidence="1" type="ORF">KY290_028183</name>
</gene>
<keyword evidence="2" id="KW-1185">Reference proteome</keyword>
<organism evidence="1 2">
    <name type="scientific">Solanum tuberosum</name>
    <name type="common">Potato</name>
    <dbReference type="NCBI Taxonomy" id="4113"/>
    <lineage>
        <taxon>Eukaryota</taxon>
        <taxon>Viridiplantae</taxon>
        <taxon>Streptophyta</taxon>
        <taxon>Embryophyta</taxon>
        <taxon>Tracheophyta</taxon>
        <taxon>Spermatophyta</taxon>
        <taxon>Magnoliopsida</taxon>
        <taxon>eudicotyledons</taxon>
        <taxon>Gunneridae</taxon>
        <taxon>Pentapetalae</taxon>
        <taxon>asterids</taxon>
        <taxon>lamiids</taxon>
        <taxon>Solanales</taxon>
        <taxon>Solanaceae</taxon>
        <taxon>Solanoideae</taxon>
        <taxon>Solaneae</taxon>
        <taxon>Solanum</taxon>
    </lineage>
</organism>
<reference evidence="1 2" key="1">
    <citation type="journal article" date="2021" name="bioRxiv">
        <title>Chromosome-scale and haplotype-resolved genome assembly of a tetraploid potato cultivar.</title>
        <authorList>
            <person name="Sun H."/>
            <person name="Jiao W.-B."/>
            <person name="Krause K."/>
            <person name="Campoy J.A."/>
            <person name="Goel M."/>
            <person name="Folz-Donahue K."/>
            <person name="Kukat C."/>
            <person name="Huettel B."/>
            <person name="Schneeberger K."/>
        </authorList>
    </citation>
    <scope>NUCLEOTIDE SEQUENCE [LARGE SCALE GENOMIC DNA]</scope>
    <source>
        <strain evidence="1">SolTubOtavaFocal</strain>
        <tissue evidence="1">Leaves</tissue>
    </source>
</reference>
<protein>
    <submittedName>
        <fullName evidence="1">Uncharacterized protein</fullName>
    </submittedName>
</protein>
<evidence type="ECO:0000313" key="1">
    <source>
        <dbReference type="EMBL" id="KAH0748951.1"/>
    </source>
</evidence>